<comment type="caution">
    <text evidence="12">The sequence shown here is derived from an EMBL/GenBank/DDBJ whole genome shotgun (WGS) entry which is preliminary data.</text>
</comment>
<feature type="domain" description="C2H2-type" evidence="11">
    <location>
        <begin position="446"/>
        <end position="473"/>
    </location>
</feature>
<dbReference type="SMART" id="SM00355">
    <property type="entry name" value="ZnF_C2H2"/>
    <property type="match status" value="18"/>
</dbReference>
<feature type="domain" description="C2H2-type" evidence="11">
    <location>
        <begin position="388"/>
        <end position="417"/>
    </location>
</feature>
<evidence type="ECO:0000256" key="4">
    <source>
        <dbReference type="ARBA" id="ARBA00022771"/>
    </source>
</evidence>
<dbReference type="GO" id="GO:0008270">
    <property type="term" value="F:zinc ion binding"/>
    <property type="evidence" value="ECO:0007669"/>
    <property type="project" value="UniProtKB-KW"/>
</dbReference>
<dbReference type="InterPro" id="IPR051061">
    <property type="entry name" value="Zinc_finger_trans_reg"/>
</dbReference>
<feature type="region of interest" description="Disordered" evidence="10">
    <location>
        <begin position="1"/>
        <end position="21"/>
    </location>
</feature>
<evidence type="ECO:0000256" key="2">
    <source>
        <dbReference type="ARBA" id="ARBA00022723"/>
    </source>
</evidence>
<dbReference type="Proteomes" id="UP000735302">
    <property type="component" value="Unassembled WGS sequence"/>
</dbReference>
<evidence type="ECO:0000256" key="10">
    <source>
        <dbReference type="SAM" id="MobiDB-lite"/>
    </source>
</evidence>
<keyword evidence="13" id="KW-1185">Reference proteome</keyword>
<keyword evidence="3" id="KW-0677">Repeat</keyword>
<feature type="domain" description="C2H2-type" evidence="11">
    <location>
        <begin position="564"/>
        <end position="591"/>
    </location>
</feature>
<evidence type="ECO:0000256" key="8">
    <source>
        <dbReference type="ARBA" id="ARBA00023242"/>
    </source>
</evidence>
<evidence type="ECO:0000256" key="6">
    <source>
        <dbReference type="ARBA" id="ARBA00023015"/>
    </source>
</evidence>
<feature type="domain" description="C2H2-type" evidence="11">
    <location>
        <begin position="474"/>
        <end position="503"/>
    </location>
</feature>
<gene>
    <name evidence="12" type="ORF">PoB_005398300</name>
</gene>
<name>A0AAV4C8Z5_9GAST</name>
<evidence type="ECO:0000313" key="13">
    <source>
        <dbReference type="Proteomes" id="UP000735302"/>
    </source>
</evidence>
<feature type="compositionally biased region" description="Basic and acidic residues" evidence="10">
    <location>
        <begin position="1"/>
        <end position="12"/>
    </location>
</feature>
<dbReference type="SUPFAM" id="SSF57667">
    <property type="entry name" value="beta-beta-alpha zinc fingers"/>
    <property type="match status" value="8"/>
</dbReference>
<dbReference type="PROSITE" id="PS50157">
    <property type="entry name" value="ZINC_FINGER_C2H2_2"/>
    <property type="match status" value="14"/>
</dbReference>
<evidence type="ECO:0000313" key="12">
    <source>
        <dbReference type="EMBL" id="GFO27478.1"/>
    </source>
</evidence>
<feature type="domain" description="C2H2-type" evidence="11">
    <location>
        <begin position="803"/>
        <end position="829"/>
    </location>
</feature>
<proteinExistence type="predicted"/>
<dbReference type="FunFam" id="3.30.160.60:FF:000125">
    <property type="entry name" value="Putative zinc finger protein 143"/>
    <property type="match status" value="1"/>
</dbReference>
<organism evidence="12 13">
    <name type="scientific">Plakobranchus ocellatus</name>
    <dbReference type="NCBI Taxonomy" id="259542"/>
    <lineage>
        <taxon>Eukaryota</taxon>
        <taxon>Metazoa</taxon>
        <taxon>Spiralia</taxon>
        <taxon>Lophotrochozoa</taxon>
        <taxon>Mollusca</taxon>
        <taxon>Gastropoda</taxon>
        <taxon>Heterobranchia</taxon>
        <taxon>Euthyneura</taxon>
        <taxon>Panpulmonata</taxon>
        <taxon>Sacoglossa</taxon>
        <taxon>Placobranchoidea</taxon>
        <taxon>Plakobranchidae</taxon>
        <taxon>Plakobranchus</taxon>
    </lineage>
</organism>
<evidence type="ECO:0000259" key="11">
    <source>
        <dbReference type="PROSITE" id="PS50157"/>
    </source>
</evidence>
<dbReference type="Pfam" id="PF00096">
    <property type="entry name" value="zf-C2H2"/>
    <property type="match status" value="3"/>
</dbReference>
<dbReference type="GO" id="GO:0005634">
    <property type="term" value="C:nucleus"/>
    <property type="evidence" value="ECO:0007669"/>
    <property type="project" value="TreeGrafter"/>
</dbReference>
<feature type="domain" description="C2H2-type" evidence="11">
    <location>
        <begin position="418"/>
        <end position="445"/>
    </location>
</feature>
<evidence type="ECO:0000256" key="7">
    <source>
        <dbReference type="ARBA" id="ARBA00023163"/>
    </source>
</evidence>
<evidence type="ECO:0000256" key="3">
    <source>
        <dbReference type="ARBA" id="ARBA00022737"/>
    </source>
</evidence>
<dbReference type="FunFam" id="3.30.160.60:FF:000624">
    <property type="entry name" value="zinc finger protein 697"/>
    <property type="match status" value="1"/>
</dbReference>
<feature type="domain" description="C2H2-type" evidence="11">
    <location>
        <begin position="773"/>
        <end position="802"/>
    </location>
</feature>
<dbReference type="Gene3D" id="3.30.160.60">
    <property type="entry name" value="Classic Zinc Finger"/>
    <property type="match status" value="11"/>
</dbReference>
<dbReference type="AlphaFoldDB" id="A0AAV4C8Z5"/>
<keyword evidence="2" id="KW-0479">Metal-binding</keyword>
<dbReference type="PANTHER" id="PTHR46179:SF13">
    <property type="entry name" value="C2H2-TYPE DOMAIN-CONTAINING PROTEIN"/>
    <property type="match status" value="1"/>
</dbReference>
<feature type="domain" description="C2H2-type" evidence="11">
    <location>
        <begin position="932"/>
        <end position="961"/>
    </location>
</feature>
<dbReference type="EMBL" id="BLXT01005922">
    <property type="protein sequence ID" value="GFO27478.1"/>
    <property type="molecule type" value="Genomic_DNA"/>
</dbReference>
<keyword evidence="5" id="KW-0862">Zinc</keyword>
<evidence type="ECO:0000256" key="5">
    <source>
        <dbReference type="ARBA" id="ARBA00022833"/>
    </source>
</evidence>
<keyword evidence="4 9" id="KW-0863">Zinc-finger</keyword>
<protein>
    <submittedName>
        <fullName evidence="12">Zinc finger protein 729</fullName>
    </submittedName>
</protein>
<evidence type="ECO:0000256" key="1">
    <source>
        <dbReference type="ARBA" id="ARBA00004123"/>
    </source>
</evidence>
<dbReference type="InterPro" id="IPR013087">
    <property type="entry name" value="Znf_C2H2_type"/>
</dbReference>
<feature type="domain" description="C2H2-type" evidence="11">
    <location>
        <begin position="534"/>
        <end position="563"/>
    </location>
</feature>
<dbReference type="InterPro" id="IPR036236">
    <property type="entry name" value="Znf_C2H2_sf"/>
</dbReference>
<feature type="domain" description="C2H2-type" evidence="11">
    <location>
        <begin position="357"/>
        <end position="387"/>
    </location>
</feature>
<comment type="subcellular location">
    <subcellularLocation>
        <location evidence="1">Nucleus</location>
    </subcellularLocation>
</comment>
<dbReference type="PROSITE" id="PS00028">
    <property type="entry name" value="ZINC_FINGER_C2H2_1"/>
    <property type="match status" value="16"/>
</dbReference>
<keyword evidence="7" id="KW-0804">Transcription</keyword>
<feature type="domain" description="C2H2-type" evidence="11">
    <location>
        <begin position="859"/>
        <end position="884"/>
    </location>
</feature>
<reference evidence="12 13" key="1">
    <citation type="journal article" date="2021" name="Elife">
        <title>Chloroplast acquisition without the gene transfer in kleptoplastic sea slugs, Plakobranchus ocellatus.</title>
        <authorList>
            <person name="Maeda T."/>
            <person name="Takahashi S."/>
            <person name="Yoshida T."/>
            <person name="Shimamura S."/>
            <person name="Takaki Y."/>
            <person name="Nagai Y."/>
            <person name="Toyoda A."/>
            <person name="Suzuki Y."/>
            <person name="Arimoto A."/>
            <person name="Ishii H."/>
            <person name="Satoh N."/>
            <person name="Nishiyama T."/>
            <person name="Hasebe M."/>
            <person name="Maruyama T."/>
            <person name="Minagawa J."/>
            <person name="Obokata J."/>
            <person name="Shigenobu S."/>
        </authorList>
    </citation>
    <scope>NUCLEOTIDE SEQUENCE [LARGE SCALE GENOMIC DNA]</scope>
</reference>
<feature type="domain" description="C2H2-type" evidence="11">
    <location>
        <begin position="504"/>
        <end position="533"/>
    </location>
</feature>
<accession>A0AAV4C8Z5</accession>
<dbReference type="FunFam" id="3.30.160.60:FF:002343">
    <property type="entry name" value="Zinc finger protein 33A"/>
    <property type="match status" value="1"/>
</dbReference>
<keyword evidence="6" id="KW-0805">Transcription regulation</keyword>
<feature type="domain" description="C2H2-type" evidence="11">
    <location>
        <begin position="743"/>
        <end position="772"/>
    </location>
</feature>
<keyword evidence="8" id="KW-0539">Nucleus</keyword>
<dbReference type="GO" id="GO:0006357">
    <property type="term" value="P:regulation of transcription by RNA polymerase II"/>
    <property type="evidence" value="ECO:0007669"/>
    <property type="project" value="TreeGrafter"/>
</dbReference>
<evidence type="ECO:0000256" key="9">
    <source>
        <dbReference type="PROSITE-ProRule" id="PRU00042"/>
    </source>
</evidence>
<feature type="domain" description="C2H2-type" evidence="11">
    <location>
        <begin position="904"/>
        <end position="931"/>
    </location>
</feature>
<dbReference type="PANTHER" id="PTHR46179">
    <property type="entry name" value="ZINC FINGER PROTEIN"/>
    <property type="match status" value="1"/>
</dbReference>
<sequence>MDVEELRLETLRPKKTNRRPKGPPITCLLCKKIWDKHDKGGRLFMFGGSRPFMAKFEAKMKALVGKDDLESLKMESATKFGRSYICRECYMLVRQAYDGIRKIQRNVAKSIEKLTLMTVMGRGEFVTPNQQDESESGSDQDLDIEYEAPSLSRRALPPVSERIALKIASLKFVTINHRAPTLRLERIDMENCRRGNEDPHLTNLDSCQKYSEKENQEALSDGFEGNRISDLVETKSSLIDSIGLQESSPSEEMPSLPTAKLIHSPQPQEELPHNAPFLDKFESSNAQALVHEWFADTDSASKSKTVANITDANNGLRVKGGNSEFVKEMSNILSNPLLLVKVPQPIQLAEVRNENIYICTQQGCDWVFTSKFFWENHIRHFHYSGKPFQCSFEGCDRCFTGRSKLELHMRSHTDERPFICDICGSGFRGNQELKAHKLTHTSEKAYHCPKCDKSFKLLSSMKRHLQFHDGNLPYHCDYSGCKKVFKSRYDLKCHYRLHTGEKPYKCQEPGCGMAFRIPCQFTMHKRAHTGERPFVCTVEGCNMAYASSNTLQAHLLTHSTDRPYCCEFCGKTLKHRLMYKAHLKKHEGKGEKNSKQKSLVGKKPQFFNTEDLNSDNTVLYKKFHCYDQGCEIEFVTESELQQHNVHSGQKQKFNTDSNCKEGTEKAEDQRKILLCPFNACDKEYENAAGLQDHLTKAHAPAPREKMCQFCGLALPNILELQDHIRISHGGNLGSEPREEASGFVCNSEYCGSRFDCQEDLSCHVNQHLDKPIYQCKFEQCNRTFLLERMHIAHLKEHDKKTPFACGFQQCSESFDSHLKVFKHSKTHFGILKCPIDGCNKSVKTLSSARAHLLAHEKPFTCFFCIKRFASSSQWMKHNKYHTAQILEHKGQQKHKNYHSAENQYICEECGQIFNSLAARKSHRKTHSCGLPYECLVEGCGKAFKERISLEAHQNVHSKRTSLCAKCGKIYKDSATKHRCQIDTNEPEELTQASDVSHVLPTHSSLQLPAQHQTQQIQYPQEHQQVLQKYLPHQLQQNQFFHEQKHYEQVKHPELQHEPFIQQIPHEHGQPYFSASTASIQQNVLVPPAPSSSSSYSSSLPPVAKAHTMNYIMHHFQNVSSLSVQQSQSMTEANNPLPISQTEKLSCHPQHLGSHTLPLHPMQFYNPENSITMLNHVPETHQFSTSVEETEQPM</sequence>